<dbReference type="Proteomes" id="UP000030643">
    <property type="component" value="Unassembled WGS sequence"/>
</dbReference>
<dbReference type="AlphaFoldDB" id="A0A069CW44"/>
<name>A0A069CW44_WEIOS</name>
<accession>A0A069CW44</accession>
<evidence type="ECO:0000313" key="2">
    <source>
        <dbReference type="Proteomes" id="UP000030643"/>
    </source>
</evidence>
<dbReference type="RefSeq" id="WP_027699907.1">
    <property type="nucleotide sequence ID" value="NZ_DF820507.1"/>
</dbReference>
<gene>
    <name evidence="1" type="ORF">WOSG25_240140</name>
</gene>
<reference evidence="2" key="1">
    <citation type="journal article" date="2014" name="Genome Announc.">
        <title>Draft genome sequence of Weissella oryzae SG25T, isolated from fermented rice grains.</title>
        <authorList>
            <person name="Tanizawa Y."/>
            <person name="Fujisawa T."/>
            <person name="Mochizuki T."/>
            <person name="Kaminuma E."/>
            <person name="Suzuki Y."/>
            <person name="Nakamura Y."/>
            <person name="Tohno M."/>
        </authorList>
    </citation>
    <scope>NUCLEOTIDE SEQUENCE [LARGE SCALE GENOMIC DNA]</scope>
    <source>
        <strain evidence="2">DSM 25784 / JCM 18191 / LMG 30913 / SG25</strain>
    </source>
</reference>
<sequence length="97" mass="11232">MKKNLLERMQRSNEYNRPEYVDLYGNGSVTGYIKRGGKKYTRNQNAVADVAVEESKQEVHHANHLLSEEEKSLVRTINAGRLLEGIWLQNLMRSLSR</sequence>
<evidence type="ECO:0000313" key="1">
    <source>
        <dbReference type="EMBL" id="GAK32025.1"/>
    </source>
</evidence>
<protein>
    <submittedName>
        <fullName evidence="1">Coatomer subunit beta</fullName>
    </submittedName>
</protein>
<proteinExistence type="predicted"/>
<dbReference type="STRING" id="1329250.WOSG25_240140"/>
<organism evidence="1 2">
    <name type="scientific">Weissella oryzae (strain DSM 25784 / JCM 18191 / LMG 30913 / SG25)</name>
    <dbReference type="NCBI Taxonomy" id="1329250"/>
    <lineage>
        <taxon>Bacteria</taxon>
        <taxon>Bacillati</taxon>
        <taxon>Bacillota</taxon>
        <taxon>Bacilli</taxon>
        <taxon>Lactobacillales</taxon>
        <taxon>Lactobacillaceae</taxon>
        <taxon>Weissella</taxon>
    </lineage>
</organism>
<keyword evidence="2" id="KW-1185">Reference proteome</keyword>
<dbReference type="EMBL" id="DF820507">
    <property type="protein sequence ID" value="GAK32025.1"/>
    <property type="molecule type" value="Genomic_DNA"/>
</dbReference>